<evidence type="ECO:0000313" key="3">
    <source>
        <dbReference type="EMBL" id="QEE24969.1"/>
    </source>
</evidence>
<evidence type="ECO:0000259" key="2">
    <source>
        <dbReference type="Pfam" id="PF13476"/>
    </source>
</evidence>
<dbReference type="GO" id="GO:0016887">
    <property type="term" value="F:ATP hydrolysis activity"/>
    <property type="evidence" value="ECO:0007669"/>
    <property type="project" value="InterPro"/>
</dbReference>
<evidence type="ECO:0000313" key="4">
    <source>
        <dbReference type="Proteomes" id="UP000321807"/>
    </source>
</evidence>
<dbReference type="KEGG" id="rgl:CS053_11030"/>
<dbReference type="RefSeq" id="WP_147627466.1">
    <property type="nucleotide sequence ID" value="NZ_CP042807.1"/>
</dbReference>
<dbReference type="SUPFAM" id="SSF52540">
    <property type="entry name" value="P-loop containing nucleoside triphosphate hydrolases"/>
    <property type="match status" value="1"/>
</dbReference>
<dbReference type="AlphaFoldDB" id="A0A5B9DZC9"/>
<dbReference type="Pfam" id="PF13476">
    <property type="entry name" value="AAA_23"/>
    <property type="match status" value="1"/>
</dbReference>
<keyword evidence="1" id="KW-0175">Coiled coil</keyword>
<feature type="domain" description="Rad50/SbcC-type AAA" evidence="2">
    <location>
        <begin position="10"/>
        <end position="221"/>
    </location>
</feature>
<dbReference type="InterPro" id="IPR038729">
    <property type="entry name" value="Rad50/SbcC_AAA"/>
</dbReference>
<dbReference type="Proteomes" id="UP000321807">
    <property type="component" value="Chromosome"/>
</dbReference>
<dbReference type="InterPro" id="IPR027417">
    <property type="entry name" value="P-loop_NTPase"/>
</dbReference>
<dbReference type="GO" id="GO:0006302">
    <property type="term" value="P:double-strand break repair"/>
    <property type="evidence" value="ECO:0007669"/>
    <property type="project" value="InterPro"/>
</dbReference>
<gene>
    <name evidence="3" type="ORF">CS053_11030</name>
</gene>
<evidence type="ECO:0000256" key="1">
    <source>
        <dbReference type="SAM" id="Coils"/>
    </source>
</evidence>
<feature type="coiled-coil region" evidence="1">
    <location>
        <begin position="381"/>
        <end position="420"/>
    </location>
</feature>
<name>A0A5B9DZC9_9GAMM</name>
<organism evidence="3 4">
    <name type="scientific">Rhodanobacter glycinis</name>
    <dbReference type="NCBI Taxonomy" id="582702"/>
    <lineage>
        <taxon>Bacteria</taxon>
        <taxon>Pseudomonadati</taxon>
        <taxon>Pseudomonadota</taxon>
        <taxon>Gammaproteobacteria</taxon>
        <taxon>Lysobacterales</taxon>
        <taxon>Rhodanobacteraceae</taxon>
        <taxon>Rhodanobacter</taxon>
    </lineage>
</organism>
<sequence length="645" mass="72788">MDVRILGWRYQNIRGMRDVTIDLGDQPPRWTLIQMPNGTGKTTTLTLMRVALSDEELSVPNIRSFRPDDQTDAGEFQLRLSVDGERCWLFVKFDYDTGTLRRFTSRAATDAGGLEAGRRLKGNLQDLLTQAFTRLFIFDGELAKSIRDLGKDEAARAIHTLYRLDRVDHLRGAVQRVLQSEQEAKAKTERGLGNLTGRYKTAQSTLEELKQRKAVVHDLVESTKDVVSKLQTQKNDRISMDSDARRRLVDATQAKAEVDVKIVGLNKDLLSMSRNPAVLADRIRTRLTALGSRLHQLKLPKTTSAEFFRELALAKDCICGRPIGDTEREVITSRASEYLAENEMGVINAMKNALRNSASDPVQFDGKLDSLVCTMRDRREVNQLLDKIAAEREEAGDAELEHLREELRIKEGDLRGYQEEFRQLTTSSRVEQDQFGFDWKRNIPLCEAELEEKARQYNAALRTMRLHDQSEFVANLLREIEERASTKLRDRVQIATNIKLESLIPGEPIRVARIGKALELASDLRKSKESVSEGQGLAVAYAFLASLFQDAPYRLPFVVDSPAVSLDTRVRREVADLIPGLFEQVIFFVISSEREGFADSFYGRPGARFITMESAPNGVTSIAEGIEAFKAFHSEEDQSVEQASL</sequence>
<reference evidence="3 4" key="1">
    <citation type="submission" date="2019-08" db="EMBL/GenBank/DDBJ databases">
        <title>Complete genome sequence of Rhodanobacter glycinis strain T01E-68 isolated from tomato root.</title>
        <authorList>
            <person name="Weon H.-Y."/>
            <person name="Lee S.A."/>
        </authorList>
    </citation>
    <scope>NUCLEOTIDE SEQUENCE [LARGE SCALE GENOMIC DNA]</scope>
    <source>
        <strain evidence="3 4">T01E-68</strain>
    </source>
</reference>
<protein>
    <submittedName>
        <fullName evidence="3">AAA family ATPase</fullName>
    </submittedName>
</protein>
<dbReference type="EMBL" id="CP042807">
    <property type="protein sequence ID" value="QEE24969.1"/>
    <property type="molecule type" value="Genomic_DNA"/>
</dbReference>
<dbReference type="Gene3D" id="3.40.50.300">
    <property type="entry name" value="P-loop containing nucleotide triphosphate hydrolases"/>
    <property type="match status" value="2"/>
</dbReference>
<accession>A0A5B9DZC9</accession>
<proteinExistence type="predicted"/>